<evidence type="ECO:0000313" key="2">
    <source>
        <dbReference type="Proteomes" id="UP000244722"/>
    </source>
</evidence>
<dbReference type="EMBL" id="NESQ01000172">
    <property type="protein sequence ID" value="PUU76850.1"/>
    <property type="molecule type" value="Genomic_DNA"/>
</dbReference>
<sequence>MANKDPHRSTDEGAIWDGDVQMVNPLKLESQSCGFSSFPTPVWVVCVVKHLCFQTSEATVWKTEDSRTHVAPLKQPLIVSTFGFGVWLVLRIVLHSNQGYYSKLALRNGSSSAFRAACAYGTGEEGRTGGGEYLAGRARLMSRKIGGEKGYDVLGLNREKGLSYNTLQSAPLLVLRR</sequence>
<comment type="caution">
    <text evidence="1">The sequence shown here is derived from an EMBL/GenBank/DDBJ whole genome shotgun (WGS) entry which is preliminary data.</text>
</comment>
<dbReference type="AlphaFoldDB" id="A0A2T6ZMY3"/>
<organism evidence="1 2">
    <name type="scientific">Tuber borchii</name>
    <name type="common">White truffle</name>
    <dbReference type="NCBI Taxonomy" id="42251"/>
    <lineage>
        <taxon>Eukaryota</taxon>
        <taxon>Fungi</taxon>
        <taxon>Dikarya</taxon>
        <taxon>Ascomycota</taxon>
        <taxon>Pezizomycotina</taxon>
        <taxon>Pezizomycetes</taxon>
        <taxon>Pezizales</taxon>
        <taxon>Tuberaceae</taxon>
        <taxon>Tuber</taxon>
    </lineage>
</organism>
<reference evidence="1 2" key="1">
    <citation type="submission" date="2017-04" db="EMBL/GenBank/DDBJ databases">
        <title>Draft genome sequence of Tuber borchii Vittad., a whitish edible truffle.</title>
        <authorList>
            <consortium name="DOE Joint Genome Institute"/>
            <person name="Murat C."/>
            <person name="Kuo A."/>
            <person name="Barry K.W."/>
            <person name="Clum A."/>
            <person name="Dockter R.B."/>
            <person name="Fauchery L."/>
            <person name="Iotti M."/>
            <person name="Kohler A."/>
            <person name="Labutti K."/>
            <person name="Lindquist E.A."/>
            <person name="Lipzen A."/>
            <person name="Ohm R.A."/>
            <person name="Wang M."/>
            <person name="Grigoriev I.V."/>
            <person name="Zambonelli A."/>
            <person name="Martin F.M."/>
        </authorList>
    </citation>
    <scope>NUCLEOTIDE SEQUENCE [LARGE SCALE GENOMIC DNA]</scope>
    <source>
        <strain evidence="1 2">Tbo3840</strain>
    </source>
</reference>
<protein>
    <submittedName>
        <fullName evidence="1">Uncharacterized protein</fullName>
    </submittedName>
</protein>
<name>A0A2T6ZMY3_TUBBO</name>
<gene>
    <name evidence="1" type="ORF">B9Z19DRAFT_1066284</name>
</gene>
<dbReference type="Proteomes" id="UP000244722">
    <property type="component" value="Unassembled WGS sequence"/>
</dbReference>
<accession>A0A2T6ZMY3</accession>
<proteinExistence type="predicted"/>
<keyword evidence="2" id="KW-1185">Reference proteome</keyword>
<evidence type="ECO:0000313" key="1">
    <source>
        <dbReference type="EMBL" id="PUU76850.1"/>
    </source>
</evidence>